<dbReference type="EMBL" id="FOEL01000019">
    <property type="protein sequence ID" value="SER60683.1"/>
    <property type="molecule type" value="Genomic_DNA"/>
</dbReference>
<evidence type="ECO:0008006" key="3">
    <source>
        <dbReference type="Google" id="ProtNLM"/>
    </source>
</evidence>
<name>A0A1H9QLQ7_9BACI</name>
<reference evidence="1 2" key="1">
    <citation type="submission" date="2016-10" db="EMBL/GenBank/DDBJ databases">
        <authorList>
            <person name="Varghese N."/>
            <person name="Submissions S."/>
        </authorList>
    </citation>
    <scope>NUCLEOTIDE SEQUENCE [LARGE SCALE GENOMIC DNA]</scope>
    <source>
        <strain evidence="1 2">TC-13</strain>
    </source>
</reference>
<protein>
    <recommendedName>
        <fullName evidence="3">Prophage pi2 protein 40</fullName>
    </recommendedName>
</protein>
<sequence length="116" mass="13318">MEITLTIDDQSVKFKSSGAVPKRYKMQFGRDFFKDLIGMGIVNKDYSDLHENDQLEAIKQIDFDMFYDIAWTLAKTADEKIPDPMTWLDSFETFPIVDIVAELQDILAATISSKKN</sequence>
<organism evidence="1 2">
    <name type="scientific">Lysinibacillus fusiformis</name>
    <dbReference type="NCBI Taxonomy" id="28031"/>
    <lineage>
        <taxon>Bacteria</taxon>
        <taxon>Bacillati</taxon>
        <taxon>Bacillota</taxon>
        <taxon>Bacilli</taxon>
        <taxon>Bacillales</taxon>
        <taxon>Bacillaceae</taxon>
        <taxon>Lysinibacillus</taxon>
    </lineage>
</organism>
<evidence type="ECO:0000313" key="2">
    <source>
        <dbReference type="Proteomes" id="UP000199410"/>
    </source>
</evidence>
<gene>
    <name evidence="1" type="ORF">SAMN02787113_04181</name>
</gene>
<dbReference type="RefSeq" id="WP_089987102.1">
    <property type="nucleotide sequence ID" value="NZ_FMVP01000021.1"/>
</dbReference>
<proteinExistence type="predicted"/>
<dbReference type="Proteomes" id="UP000199410">
    <property type="component" value="Unassembled WGS sequence"/>
</dbReference>
<evidence type="ECO:0000313" key="1">
    <source>
        <dbReference type="EMBL" id="SER60683.1"/>
    </source>
</evidence>
<comment type="caution">
    <text evidence="1">The sequence shown here is derived from an EMBL/GenBank/DDBJ whole genome shotgun (WGS) entry which is preliminary data.</text>
</comment>
<accession>A0A1H9QLQ7</accession>
<dbReference type="AlphaFoldDB" id="A0A1H9QLQ7"/>